<dbReference type="EMBL" id="HBUF01099321">
    <property type="protein sequence ID" value="CAG6637690.1"/>
    <property type="molecule type" value="Transcribed_RNA"/>
</dbReference>
<dbReference type="EMBL" id="HBUF01589030">
    <property type="protein sequence ID" value="CAG6772708.1"/>
    <property type="molecule type" value="Transcribed_RNA"/>
</dbReference>
<dbReference type="EMBL" id="HBUF01589031">
    <property type="protein sequence ID" value="CAG6772710.1"/>
    <property type="molecule type" value="Transcribed_RNA"/>
</dbReference>
<dbReference type="AlphaFoldDB" id="A0A8D8QUV7"/>
<dbReference type="EMBL" id="HBUF01099322">
    <property type="protein sequence ID" value="CAG6637692.1"/>
    <property type="molecule type" value="Transcribed_RNA"/>
</dbReference>
<evidence type="ECO:0000313" key="1">
    <source>
        <dbReference type="EMBL" id="CAG6637694.1"/>
    </source>
</evidence>
<reference evidence="1" key="1">
    <citation type="submission" date="2021-05" db="EMBL/GenBank/DDBJ databases">
        <authorList>
            <person name="Alioto T."/>
            <person name="Alioto T."/>
            <person name="Gomez Garrido J."/>
        </authorList>
    </citation>
    <scope>NUCLEOTIDE SEQUENCE</scope>
</reference>
<dbReference type="EMBL" id="HBUF01204902">
    <property type="protein sequence ID" value="CAG6663261.1"/>
    <property type="molecule type" value="Transcribed_RNA"/>
</dbReference>
<organism evidence="1">
    <name type="scientific">Cacopsylla melanoneura</name>
    <dbReference type="NCBI Taxonomy" id="428564"/>
    <lineage>
        <taxon>Eukaryota</taxon>
        <taxon>Metazoa</taxon>
        <taxon>Ecdysozoa</taxon>
        <taxon>Arthropoda</taxon>
        <taxon>Hexapoda</taxon>
        <taxon>Insecta</taxon>
        <taxon>Pterygota</taxon>
        <taxon>Neoptera</taxon>
        <taxon>Paraneoptera</taxon>
        <taxon>Hemiptera</taxon>
        <taxon>Sternorrhyncha</taxon>
        <taxon>Psylloidea</taxon>
        <taxon>Psyllidae</taxon>
        <taxon>Psyllinae</taxon>
        <taxon>Cacopsylla</taxon>
    </lineage>
</organism>
<dbReference type="EMBL" id="HBUF01589029">
    <property type="protein sequence ID" value="CAG6772706.1"/>
    <property type="molecule type" value="Transcribed_RNA"/>
</dbReference>
<proteinExistence type="predicted"/>
<dbReference type="EMBL" id="HBUF01204904">
    <property type="protein sequence ID" value="CAG6663265.1"/>
    <property type="molecule type" value="Transcribed_RNA"/>
</dbReference>
<dbReference type="EMBL" id="HBUF01204903">
    <property type="protein sequence ID" value="CAG6663263.1"/>
    <property type="molecule type" value="Transcribed_RNA"/>
</dbReference>
<name>A0A8D8QUV7_9HEMI</name>
<dbReference type="EMBL" id="HBUF01099323">
    <property type="protein sequence ID" value="CAG6637694.1"/>
    <property type="molecule type" value="Transcribed_RNA"/>
</dbReference>
<sequence length="125" mass="14688">MYRITPSIMFSTQNGIMQRSEPPSNTTWNQPKLVRKKKHLVLGRSHHLTNLNLKKPPLVIASVNPTFAMPLPSHARIVMQRIWIRKQILRTHRRNRRKRGSDEFNCTCSCRDVLPIRLIVNNRQT</sequence>
<accession>A0A8D8QUV7</accession>
<protein>
    <submittedName>
        <fullName evidence="1">Uncharacterized protein</fullName>
    </submittedName>
</protein>